<dbReference type="AlphaFoldDB" id="A0A498J8V4"/>
<organism evidence="1 2">
    <name type="scientific">Malus domestica</name>
    <name type="common">Apple</name>
    <name type="synonym">Pyrus malus</name>
    <dbReference type="NCBI Taxonomy" id="3750"/>
    <lineage>
        <taxon>Eukaryota</taxon>
        <taxon>Viridiplantae</taxon>
        <taxon>Streptophyta</taxon>
        <taxon>Embryophyta</taxon>
        <taxon>Tracheophyta</taxon>
        <taxon>Spermatophyta</taxon>
        <taxon>Magnoliopsida</taxon>
        <taxon>eudicotyledons</taxon>
        <taxon>Gunneridae</taxon>
        <taxon>Pentapetalae</taxon>
        <taxon>rosids</taxon>
        <taxon>fabids</taxon>
        <taxon>Rosales</taxon>
        <taxon>Rosaceae</taxon>
        <taxon>Amygdaloideae</taxon>
        <taxon>Maleae</taxon>
        <taxon>Malus</taxon>
    </lineage>
</organism>
<comment type="caution">
    <text evidence="1">The sequence shown here is derived from an EMBL/GenBank/DDBJ whole genome shotgun (WGS) entry which is preliminary data.</text>
</comment>
<gene>
    <name evidence="1" type="ORF">DVH24_020278</name>
</gene>
<dbReference type="Proteomes" id="UP000290289">
    <property type="component" value="Chromosome 8"/>
</dbReference>
<dbReference type="EMBL" id="RDQH01000334">
    <property type="protein sequence ID" value="RXH91255.1"/>
    <property type="molecule type" value="Genomic_DNA"/>
</dbReference>
<proteinExistence type="predicted"/>
<reference evidence="1 2" key="1">
    <citation type="submission" date="2018-10" db="EMBL/GenBank/DDBJ databases">
        <title>A high-quality apple genome assembly.</title>
        <authorList>
            <person name="Hu J."/>
        </authorList>
    </citation>
    <scope>NUCLEOTIDE SEQUENCE [LARGE SCALE GENOMIC DNA]</scope>
    <source>
        <strain evidence="2">cv. HFTH1</strain>
        <tissue evidence="1">Young leaf</tissue>
    </source>
</reference>
<evidence type="ECO:0000313" key="1">
    <source>
        <dbReference type="EMBL" id="RXH91255.1"/>
    </source>
</evidence>
<accession>A0A498J8V4</accession>
<evidence type="ECO:0000313" key="2">
    <source>
        <dbReference type="Proteomes" id="UP000290289"/>
    </source>
</evidence>
<name>A0A498J8V4_MALDO</name>
<sequence length="94" mass="10779">MLFGGKKIDEQSNFEKLDWFAGELVFDHQMRSCIIAPTIAFKQAAPKTIAGRNHSAFWRLVTGVEGVVTINPKLLFRWTHIMELKFNVVVDRES</sequence>
<protein>
    <submittedName>
        <fullName evidence="1">Uncharacterized protein</fullName>
    </submittedName>
</protein>
<keyword evidence="2" id="KW-1185">Reference proteome</keyword>